<evidence type="ECO:0000313" key="9">
    <source>
        <dbReference type="EMBL" id="OYQ35140.1"/>
    </source>
</evidence>
<comment type="caution">
    <text evidence="9">The sequence shown here is derived from an EMBL/GenBank/DDBJ whole genome shotgun (WGS) entry which is preliminary data.</text>
</comment>
<sequence length="473" mass="49743">MINARLPFIALMLVAAPALAQAPPGLSPAERQEGAQAHPQIVQQFGGAMSGPVADYVRGVGQKIAVQSGGGARPQDYTVTLLNSNVNNAFAIPGGYVYITRQLLALMNDEAELAFVMGHEVAHVAARHGQKRQTRAALSNILAGLAGAVTGSQIVGQGAGVVAQLTTLGFSREQERQADSLGVRYLTSAAYDPLASGDILAALGAQTNLEARLKGQSGAEPSKWLSTHPATGERVARIRAEAQTFVAKAGARAHNRDAFLNAIDGLPYDDDAAQGVVQGRSFRHSTLQLALDAPQGFTLNNGAEAVTGTGPNGTSFDLRMADGRADLNAIAAARWQQLGLQPRAMQATRINGLEALVGSVQAQTRGGPVEATLTVYRWTPQLAFTLISMAPQGQAAMVAPVAASVRRLSPQEAGSIRTRRIQVARVAAGDTLASLAARMAYDDSKMERFLTLNQLPPNAALKAGDRVKLVVWR</sequence>
<reference evidence="9 10" key="1">
    <citation type="submission" date="2017-07" db="EMBL/GenBank/DDBJ databases">
        <title>Sandarakinorhabdus cyanobacteriorum sp. nov., a novel bacterium isolated from cyanobacterial aggregates in a eutrophic lake.</title>
        <authorList>
            <person name="Cai H."/>
        </authorList>
    </citation>
    <scope>NUCLEOTIDE SEQUENCE [LARGE SCALE GENOMIC DNA]</scope>
    <source>
        <strain evidence="9 10">TH057</strain>
    </source>
</reference>
<keyword evidence="5" id="KW-0862">Zinc</keyword>
<feature type="chain" id="PRO_5013350294" description="LysM domain-containing protein" evidence="7">
    <location>
        <begin position="21"/>
        <end position="473"/>
    </location>
</feature>
<name>A0A255Z397_9SPHN</name>
<keyword evidence="10" id="KW-1185">Reference proteome</keyword>
<evidence type="ECO:0000256" key="2">
    <source>
        <dbReference type="ARBA" id="ARBA00022670"/>
    </source>
</evidence>
<evidence type="ECO:0000256" key="7">
    <source>
        <dbReference type="SAM" id="SignalP"/>
    </source>
</evidence>
<proteinExistence type="predicted"/>
<dbReference type="InterPro" id="IPR001915">
    <property type="entry name" value="Peptidase_M48"/>
</dbReference>
<dbReference type="Pfam" id="PF01435">
    <property type="entry name" value="Peptidase_M48"/>
    <property type="match status" value="1"/>
</dbReference>
<keyword evidence="2" id="KW-0645">Protease</keyword>
<accession>A0A255Z397</accession>
<dbReference type="AlphaFoldDB" id="A0A255Z397"/>
<dbReference type="GO" id="GO:0051603">
    <property type="term" value="P:proteolysis involved in protein catabolic process"/>
    <property type="evidence" value="ECO:0007669"/>
    <property type="project" value="TreeGrafter"/>
</dbReference>
<dbReference type="PANTHER" id="PTHR22726:SF1">
    <property type="entry name" value="METALLOENDOPEPTIDASE OMA1, MITOCHONDRIAL"/>
    <property type="match status" value="1"/>
</dbReference>
<dbReference type="InterPro" id="IPR018392">
    <property type="entry name" value="LysM"/>
</dbReference>
<dbReference type="EMBL" id="NOXT01000060">
    <property type="protein sequence ID" value="OYQ35140.1"/>
    <property type="molecule type" value="Genomic_DNA"/>
</dbReference>
<feature type="signal peptide" evidence="7">
    <location>
        <begin position="1"/>
        <end position="20"/>
    </location>
</feature>
<organism evidence="9 10">
    <name type="scientific">Sandarakinorhabdus cyanobacteriorum</name>
    <dbReference type="NCBI Taxonomy" id="1981098"/>
    <lineage>
        <taxon>Bacteria</taxon>
        <taxon>Pseudomonadati</taxon>
        <taxon>Pseudomonadota</taxon>
        <taxon>Alphaproteobacteria</taxon>
        <taxon>Sphingomonadales</taxon>
        <taxon>Sphingosinicellaceae</taxon>
        <taxon>Sandarakinorhabdus</taxon>
    </lineage>
</organism>
<dbReference type="Pfam" id="PF01476">
    <property type="entry name" value="LysM"/>
    <property type="match status" value="1"/>
</dbReference>
<dbReference type="RefSeq" id="WP_094472502.1">
    <property type="nucleotide sequence ID" value="NZ_NOXT01000060.1"/>
</dbReference>
<keyword evidence="4" id="KW-0378">Hydrolase</keyword>
<evidence type="ECO:0000256" key="6">
    <source>
        <dbReference type="ARBA" id="ARBA00023049"/>
    </source>
</evidence>
<dbReference type="InterPro" id="IPR051156">
    <property type="entry name" value="Mito/Outer_Membr_Metalloprot"/>
</dbReference>
<dbReference type="Proteomes" id="UP000216991">
    <property type="component" value="Unassembled WGS sequence"/>
</dbReference>
<dbReference type="GO" id="GO:0046872">
    <property type="term" value="F:metal ion binding"/>
    <property type="evidence" value="ECO:0007669"/>
    <property type="project" value="UniProtKB-KW"/>
</dbReference>
<keyword evidence="6" id="KW-0482">Metalloprotease</keyword>
<dbReference type="OrthoDB" id="9810445at2"/>
<dbReference type="PANTHER" id="PTHR22726">
    <property type="entry name" value="METALLOENDOPEPTIDASE OMA1"/>
    <property type="match status" value="1"/>
</dbReference>
<evidence type="ECO:0000256" key="5">
    <source>
        <dbReference type="ARBA" id="ARBA00022833"/>
    </source>
</evidence>
<keyword evidence="7" id="KW-0732">Signal</keyword>
<dbReference type="PROSITE" id="PS51782">
    <property type="entry name" value="LYSM"/>
    <property type="match status" value="1"/>
</dbReference>
<feature type="domain" description="LysM" evidence="8">
    <location>
        <begin position="422"/>
        <end position="469"/>
    </location>
</feature>
<gene>
    <name evidence="9" type="ORF">CHU93_01835</name>
</gene>
<evidence type="ECO:0000256" key="1">
    <source>
        <dbReference type="ARBA" id="ARBA00001947"/>
    </source>
</evidence>
<dbReference type="Gene3D" id="3.30.2010.10">
    <property type="entry name" value="Metalloproteases ('zincins'), catalytic domain"/>
    <property type="match status" value="1"/>
</dbReference>
<comment type="cofactor">
    <cofactor evidence="1">
        <name>Zn(2+)</name>
        <dbReference type="ChEBI" id="CHEBI:29105"/>
    </cofactor>
</comment>
<dbReference type="GO" id="GO:0004222">
    <property type="term" value="F:metalloendopeptidase activity"/>
    <property type="evidence" value="ECO:0007669"/>
    <property type="project" value="InterPro"/>
</dbReference>
<evidence type="ECO:0000259" key="8">
    <source>
        <dbReference type="PROSITE" id="PS51782"/>
    </source>
</evidence>
<dbReference type="GO" id="GO:0016020">
    <property type="term" value="C:membrane"/>
    <property type="evidence" value="ECO:0007669"/>
    <property type="project" value="TreeGrafter"/>
</dbReference>
<keyword evidence="3" id="KW-0479">Metal-binding</keyword>
<evidence type="ECO:0000256" key="4">
    <source>
        <dbReference type="ARBA" id="ARBA00022801"/>
    </source>
</evidence>
<evidence type="ECO:0000313" key="10">
    <source>
        <dbReference type="Proteomes" id="UP000216991"/>
    </source>
</evidence>
<evidence type="ECO:0000256" key="3">
    <source>
        <dbReference type="ARBA" id="ARBA00022723"/>
    </source>
</evidence>
<protein>
    <recommendedName>
        <fullName evidence="8">LysM domain-containing protein</fullName>
    </recommendedName>
</protein>